<protein>
    <submittedName>
        <fullName evidence="5">Uncharacterized protein</fullName>
    </submittedName>
</protein>
<dbReference type="Pfam" id="PF13424">
    <property type="entry name" value="TPR_12"/>
    <property type="match status" value="2"/>
</dbReference>
<evidence type="ECO:0000313" key="6">
    <source>
        <dbReference type="Proteomes" id="UP000185557"/>
    </source>
</evidence>
<dbReference type="GO" id="GO:0005092">
    <property type="term" value="F:GDP-dissociation inhibitor activity"/>
    <property type="evidence" value="ECO:0007669"/>
    <property type="project" value="TreeGrafter"/>
</dbReference>
<dbReference type="EMBL" id="MRCG01000002">
    <property type="protein sequence ID" value="OKH49862.1"/>
    <property type="molecule type" value="Genomic_DNA"/>
</dbReference>
<keyword evidence="4" id="KW-0802">TPR repeat</keyword>
<keyword evidence="6" id="KW-1185">Reference proteome</keyword>
<dbReference type="STRING" id="549789.NIES30_03870"/>
<keyword evidence="3" id="KW-0677">Repeat</keyword>
<comment type="subcellular location">
    <subcellularLocation>
        <location evidence="1">Cytoplasm</location>
    </subcellularLocation>
</comment>
<dbReference type="PROSITE" id="PS50005">
    <property type="entry name" value="TPR"/>
    <property type="match status" value="1"/>
</dbReference>
<name>A0A1U7J8Q7_9CYAN</name>
<dbReference type="AlphaFoldDB" id="A0A1U7J8Q7"/>
<dbReference type="SUPFAM" id="SSF48452">
    <property type="entry name" value="TPR-like"/>
    <property type="match status" value="1"/>
</dbReference>
<dbReference type="PANTHER" id="PTHR45954">
    <property type="entry name" value="LD33695P"/>
    <property type="match status" value="1"/>
</dbReference>
<gene>
    <name evidence="5" type="ORF">NIES30_03870</name>
</gene>
<evidence type="ECO:0000256" key="4">
    <source>
        <dbReference type="PROSITE-ProRule" id="PRU00339"/>
    </source>
</evidence>
<evidence type="ECO:0000256" key="2">
    <source>
        <dbReference type="ARBA" id="ARBA00022490"/>
    </source>
</evidence>
<evidence type="ECO:0000256" key="3">
    <source>
        <dbReference type="ARBA" id="ARBA00022737"/>
    </source>
</evidence>
<keyword evidence="2" id="KW-0963">Cytoplasm</keyword>
<dbReference type="Gene3D" id="1.25.40.10">
    <property type="entry name" value="Tetratricopeptide repeat domain"/>
    <property type="match status" value="2"/>
</dbReference>
<evidence type="ECO:0000313" key="5">
    <source>
        <dbReference type="EMBL" id="OKH49862.1"/>
    </source>
</evidence>
<dbReference type="SMART" id="SM00028">
    <property type="entry name" value="TPR"/>
    <property type="match status" value="2"/>
</dbReference>
<sequence length="617" mass="67662">MTQPYQALIDDIVAATLKGKIQSKQQVYRMLQAGIEPGGGELFERALANTLAALEPDLALGDDEFKQAKALRQQRALRTIQGEWERWQADNQATAVLTGIEAEILNAPPEDRLSRLLAALDPNREHPLSREQLGQLVRALKQAPVPSELAQATETAPALATLADGLEQGLTAWQKLEGDVVGWIYAQGQQMGFSEPGEESGPWQHWAKIVSNPALKRLFVDLAQHQTVTAAGVTAPLAVADWVAWGVVLQRLQLALVNWFDRQPYDPQSGKRLSIATFLTFAVVWGQISDRLGQQGQRILSMGSFQLALQGLRQFANQSYFPLYGGLFTALSGEPLRALLEYLDQPLQAVPNTAVKARILTLLGYSQRALGNYSQAQRFHQQALEVAREAQDVPCEIASLNHLSRTSVAQQDFEAAQGHSQRALILARQSGDRIGQANALANVGYSQVAQGQSQLLESEQYETVLSYLEQGLALSKQVGDRPSQALCANSLGIAQLKLGQYRDAIESLQQGLQVAQAIGDRFLMASNFANLAAAYQGDGNLEQAVLTGCLGMYLHHQIDSPEWRQPAALLSILYGQLGPETFEGILADHRRQFLAVIGVDGYDFLQPLLARYRESLE</sequence>
<dbReference type="OrthoDB" id="428332at2"/>
<accession>A0A1U7J8Q7</accession>
<reference evidence="5 6" key="1">
    <citation type="submission" date="2016-11" db="EMBL/GenBank/DDBJ databases">
        <title>Draft Genome Sequences of Nine Cyanobacterial Strains from Diverse Habitats.</title>
        <authorList>
            <person name="Zhu T."/>
            <person name="Hou S."/>
            <person name="Lu X."/>
            <person name="Hess W.R."/>
        </authorList>
    </citation>
    <scope>NUCLEOTIDE SEQUENCE [LARGE SCALE GENOMIC DNA]</scope>
    <source>
        <strain evidence="5 6">NIES-30</strain>
    </source>
</reference>
<dbReference type="InterPro" id="IPR019734">
    <property type="entry name" value="TPR_rpt"/>
</dbReference>
<dbReference type="GO" id="GO:0001965">
    <property type="term" value="F:G-protein alpha-subunit binding"/>
    <property type="evidence" value="ECO:0007669"/>
    <property type="project" value="TreeGrafter"/>
</dbReference>
<comment type="caution">
    <text evidence="5">The sequence shown here is derived from an EMBL/GenBank/DDBJ whole genome shotgun (WGS) entry which is preliminary data.</text>
</comment>
<dbReference type="Proteomes" id="UP000185557">
    <property type="component" value="Unassembled WGS sequence"/>
</dbReference>
<evidence type="ECO:0000256" key="1">
    <source>
        <dbReference type="ARBA" id="ARBA00004496"/>
    </source>
</evidence>
<feature type="repeat" description="TPR" evidence="4">
    <location>
        <begin position="357"/>
        <end position="390"/>
    </location>
</feature>
<organism evidence="5 6">
    <name type="scientific">Phormidium tenue NIES-30</name>
    <dbReference type="NCBI Taxonomy" id="549789"/>
    <lineage>
        <taxon>Bacteria</taxon>
        <taxon>Bacillati</taxon>
        <taxon>Cyanobacteriota</taxon>
        <taxon>Cyanophyceae</taxon>
        <taxon>Oscillatoriophycideae</taxon>
        <taxon>Oscillatoriales</taxon>
        <taxon>Oscillatoriaceae</taxon>
        <taxon>Phormidium</taxon>
    </lineage>
</organism>
<dbReference type="InterPro" id="IPR011990">
    <property type="entry name" value="TPR-like_helical_dom_sf"/>
</dbReference>
<dbReference type="GO" id="GO:0005938">
    <property type="term" value="C:cell cortex"/>
    <property type="evidence" value="ECO:0007669"/>
    <property type="project" value="TreeGrafter"/>
</dbReference>
<dbReference type="PANTHER" id="PTHR45954:SF1">
    <property type="entry name" value="LD33695P"/>
    <property type="match status" value="1"/>
</dbReference>
<dbReference type="InterPro" id="IPR052386">
    <property type="entry name" value="GPSM"/>
</dbReference>
<proteinExistence type="predicted"/>
<dbReference type="RefSeq" id="WP_073607101.1">
    <property type="nucleotide sequence ID" value="NZ_MRCG01000002.1"/>
</dbReference>